<reference evidence="3" key="1">
    <citation type="journal article" date="2022" name="Microb. Genom.">
        <title>A global pangenome for the wheat fungal pathogen Pyrenophora tritici-repentis and prediction of effector protein structural homology.</title>
        <authorList>
            <person name="Moolhuijzen P.M."/>
            <person name="See P.T."/>
            <person name="Shi G."/>
            <person name="Powell H.R."/>
            <person name="Cockram J."/>
            <person name="Jorgensen L.N."/>
            <person name="Benslimane H."/>
            <person name="Strelkov S.E."/>
            <person name="Turner J."/>
            <person name="Liu Z."/>
            <person name="Moffat C.S."/>
        </authorList>
    </citation>
    <scope>NUCLEOTIDE SEQUENCE [LARGE SCALE GENOMIC DNA]</scope>
</reference>
<feature type="region of interest" description="Disordered" evidence="1">
    <location>
        <begin position="195"/>
        <end position="225"/>
    </location>
</feature>
<accession>A0A922ND86</accession>
<feature type="region of interest" description="Disordered" evidence="1">
    <location>
        <begin position="119"/>
        <end position="164"/>
    </location>
</feature>
<evidence type="ECO:0000256" key="1">
    <source>
        <dbReference type="SAM" id="MobiDB-lite"/>
    </source>
</evidence>
<dbReference type="EMBL" id="NRDI02000009">
    <property type="protein sequence ID" value="KAI1513801.1"/>
    <property type="molecule type" value="Genomic_DNA"/>
</dbReference>
<organism evidence="2 3">
    <name type="scientific">Pyrenophora tritici-repentis</name>
    <dbReference type="NCBI Taxonomy" id="45151"/>
    <lineage>
        <taxon>Eukaryota</taxon>
        <taxon>Fungi</taxon>
        <taxon>Dikarya</taxon>
        <taxon>Ascomycota</taxon>
        <taxon>Pezizomycotina</taxon>
        <taxon>Dothideomycetes</taxon>
        <taxon>Pleosporomycetidae</taxon>
        <taxon>Pleosporales</taxon>
        <taxon>Pleosporineae</taxon>
        <taxon>Pleosporaceae</taxon>
        <taxon>Pyrenophora</taxon>
    </lineage>
</organism>
<dbReference type="AlphaFoldDB" id="A0A922ND86"/>
<protein>
    <submittedName>
        <fullName evidence="2">Uncharacterized protein</fullName>
    </submittedName>
</protein>
<proteinExistence type="predicted"/>
<dbReference type="Proteomes" id="UP000249757">
    <property type="component" value="Unassembled WGS sequence"/>
</dbReference>
<feature type="region of interest" description="Disordered" evidence="1">
    <location>
        <begin position="269"/>
        <end position="292"/>
    </location>
</feature>
<feature type="compositionally biased region" description="Polar residues" evidence="1">
    <location>
        <begin position="208"/>
        <end position="225"/>
    </location>
</feature>
<feature type="compositionally biased region" description="Acidic residues" evidence="1">
    <location>
        <begin position="135"/>
        <end position="164"/>
    </location>
</feature>
<sequence length="292" mass="33159">MRMRHVYEMEPNAHAIGGVEPHYKRDKNGKKIIKIRQKPRYQMVPSVPPKKKQVSVFLYDLEEDGTPRGRDRQTGKWAGHFEVSEEDQYEFAKGPGVKGRRIELPRQYEFRNEFTVMNIPAEHPISTRRGRHEENEQENQLSEEDDPRSSDTDENTDDSDDEGDLFAESYRECSGLPNTLSAVFTTPPALIGNDNGALGADARDKNAGGTNIEKTNKQNDQNTVKSTGPIQCTALTHQGGQCQRVDASLPESARTTWRCHNHDPEKLRKKIRETETKEEEEEEVGVKGRGEV</sequence>
<keyword evidence="3" id="KW-1185">Reference proteome</keyword>
<comment type="caution">
    <text evidence="2">The sequence shown here is derived from an EMBL/GenBank/DDBJ whole genome shotgun (WGS) entry which is preliminary data.</text>
</comment>
<gene>
    <name evidence="2" type="ORF">Ptr86124_007703</name>
</gene>
<evidence type="ECO:0000313" key="3">
    <source>
        <dbReference type="Proteomes" id="UP000249757"/>
    </source>
</evidence>
<name>A0A922ND86_9PLEO</name>
<evidence type="ECO:0000313" key="2">
    <source>
        <dbReference type="EMBL" id="KAI1513801.1"/>
    </source>
</evidence>